<evidence type="ECO:0000313" key="1">
    <source>
        <dbReference type="EMBL" id="AGA64465.1"/>
    </source>
</evidence>
<dbReference type="PATRIC" id="fig|1215343.11.peg.482"/>
<dbReference type="HOGENOM" id="CLU_2396129_0_0_5"/>
<gene>
    <name evidence="1" type="ordered locus">B488_04730</name>
</gene>
<dbReference type="KEGG" id="lcc:B488_04730"/>
<reference evidence="1 2" key="1">
    <citation type="journal article" date="2012" name="Stand. Genomic Sci.">
        <title>Complete genome sequence of Liberibacter crescens BT-1.</title>
        <authorList>
            <person name="Leonard M.T."/>
            <person name="Fagen J.R."/>
            <person name="Davis-Richardson A.G."/>
            <person name="Davis M.J."/>
            <person name="Triplett E.W."/>
        </authorList>
    </citation>
    <scope>NUCLEOTIDE SEQUENCE [LARGE SCALE GENOMIC DNA]</scope>
    <source>
        <strain evidence="1 2">BT-1</strain>
    </source>
</reference>
<evidence type="ECO:0000313" key="2">
    <source>
        <dbReference type="Proteomes" id="UP000010799"/>
    </source>
</evidence>
<protein>
    <submittedName>
        <fullName evidence="1">Uncharacterized protein</fullName>
    </submittedName>
</protein>
<accession>L0EUE0</accession>
<name>L0EUE0_LIBCB</name>
<proteinExistence type="predicted"/>
<organism evidence="1 2">
    <name type="scientific">Liberibacter crescens (strain BT-1)</name>
    <dbReference type="NCBI Taxonomy" id="1215343"/>
    <lineage>
        <taxon>Bacteria</taxon>
        <taxon>Pseudomonadati</taxon>
        <taxon>Pseudomonadota</taxon>
        <taxon>Alphaproteobacteria</taxon>
        <taxon>Hyphomicrobiales</taxon>
        <taxon>Rhizobiaceae</taxon>
        <taxon>Liberibacter</taxon>
    </lineage>
</organism>
<sequence>MTVTISLKPLKDAVEQLRGDFEKAQTLEDLFIVDEKARAFLRFTYDVSDIVNKVETDTSSLLTSVAAGIRQEADAILAQKKPSSVEPLVLLEE</sequence>
<dbReference type="STRING" id="1215343.B488_04730"/>
<dbReference type="AlphaFoldDB" id="L0EUE0"/>
<keyword evidence="2" id="KW-1185">Reference proteome</keyword>
<dbReference type="RefSeq" id="WP_015272892.1">
    <property type="nucleotide sequence ID" value="NC_019907.1"/>
</dbReference>
<dbReference type="Proteomes" id="UP000010799">
    <property type="component" value="Chromosome"/>
</dbReference>
<dbReference type="EMBL" id="CP003789">
    <property type="protein sequence ID" value="AGA64465.1"/>
    <property type="molecule type" value="Genomic_DNA"/>
</dbReference>